<dbReference type="GO" id="GO:0035145">
    <property type="term" value="C:exon-exon junction complex"/>
    <property type="evidence" value="ECO:0007669"/>
    <property type="project" value="TreeGrafter"/>
</dbReference>
<evidence type="ECO:0000313" key="5">
    <source>
        <dbReference type="EMBL" id="OSX75630.1"/>
    </source>
</evidence>
<dbReference type="PANTHER" id="PTHR12839">
    <property type="entry name" value="NONSENSE-MEDIATED MRNA DECAY PROTEIN 2 UP-FRAMESHIFT SUPPRESSOR 2"/>
    <property type="match status" value="1"/>
</dbReference>
<keyword evidence="2" id="KW-0963">Cytoplasm</keyword>
<dbReference type="InterPro" id="IPR007193">
    <property type="entry name" value="Upf2/Nmd2_C"/>
</dbReference>
<feature type="domain" description="Up-frameshift suppressor 2 C-terminal" evidence="4">
    <location>
        <begin position="254"/>
        <end position="398"/>
    </location>
</feature>
<feature type="compositionally biased region" description="Basic and acidic residues" evidence="3">
    <location>
        <begin position="138"/>
        <end position="149"/>
    </location>
</feature>
<feature type="region of interest" description="Disordered" evidence="3">
    <location>
        <begin position="106"/>
        <end position="277"/>
    </location>
</feature>
<proteinExistence type="predicted"/>
<dbReference type="GO" id="GO:0005737">
    <property type="term" value="C:cytoplasm"/>
    <property type="evidence" value="ECO:0007669"/>
    <property type="project" value="UniProtKB-SubCell"/>
</dbReference>
<feature type="compositionally biased region" description="Low complexity" evidence="3">
    <location>
        <begin position="106"/>
        <end position="137"/>
    </location>
</feature>
<keyword evidence="6" id="KW-1185">Reference proteome</keyword>
<accession>A0A1X6P4F1</accession>
<protein>
    <recommendedName>
        <fullName evidence="4">Up-frameshift suppressor 2 C-terminal domain-containing protein</fullName>
    </recommendedName>
</protein>
<comment type="subcellular location">
    <subcellularLocation>
        <location evidence="1">Cytoplasm</location>
    </subcellularLocation>
</comment>
<dbReference type="Proteomes" id="UP000218209">
    <property type="component" value="Unassembled WGS sequence"/>
</dbReference>
<evidence type="ECO:0000256" key="2">
    <source>
        <dbReference type="ARBA" id="ARBA00022490"/>
    </source>
</evidence>
<dbReference type="EMBL" id="KV918897">
    <property type="protein sequence ID" value="OSX75630.1"/>
    <property type="molecule type" value="Genomic_DNA"/>
</dbReference>
<feature type="compositionally biased region" description="Low complexity" evidence="3">
    <location>
        <begin position="318"/>
        <end position="328"/>
    </location>
</feature>
<feature type="compositionally biased region" description="Basic and acidic residues" evidence="3">
    <location>
        <begin position="427"/>
        <end position="439"/>
    </location>
</feature>
<feature type="compositionally biased region" description="Acidic residues" evidence="3">
    <location>
        <begin position="182"/>
        <end position="257"/>
    </location>
</feature>
<dbReference type="AlphaFoldDB" id="A0A1X6P4F1"/>
<dbReference type="GO" id="GO:0000184">
    <property type="term" value="P:nuclear-transcribed mRNA catabolic process, nonsense-mediated decay"/>
    <property type="evidence" value="ECO:0007669"/>
    <property type="project" value="InterPro"/>
</dbReference>
<dbReference type="PANTHER" id="PTHR12839:SF7">
    <property type="entry name" value="REGULATOR OF NONSENSE TRANSCRIPTS 2"/>
    <property type="match status" value="1"/>
</dbReference>
<name>A0A1X6P4F1_PORUM</name>
<sequence length="450" mass="46102">MAVADLYARLPLHVRFVVEDGLASVSGGSLPPRARSLANAVAAVERVESTPALAAMVKVPNYALPPVPVVAGPAPAVEAEAAAVMATATAPAATSPAEGAAASAAAPAAKKDAPTTATSGVAVDKDGSGAAAAASTDSVDKGGDARDARTASGGSDASPGTSVDGHESDDHSGSGADVKDGEEYEDDVDEDVESNGSDELDDPDGVEEVDDEEGDEDVDEEHEEGEVDDEDDDDDDHDDDDDEEDEDDDEDDDEDVELTNVPQKVVRTEEEEEFDRELAAVQKEATNEAWQQAKGSSASVNRMSLPLRLFAGSGTGGAAAAAAAASDSGGDGSGDAPPPDTVDVNGVASVKLKLLVRKGGKSQSKEIAVPAASSLASAARDGDVAGRAEQLEVKRLVLGSAAVMSPDSDEERDDGGYGGRGGGGRNRRPERPQQYDERYLLTGMFKMKPR</sequence>
<evidence type="ECO:0000256" key="1">
    <source>
        <dbReference type="ARBA" id="ARBA00004496"/>
    </source>
</evidence>
<organism evidence="5 6">
    <name type="scientific">Porphyra umbilicalis</name>
    <name type="common">Purple laver</name>
    <name type="synonym">Red alga</name>
    <dbReference type="NCBI Taxonomy" id="2786"/>
    <lineage>
        <taxon>Eukaryota</taxon>
        <taxon>Rhodophyta</taxon>
        <taxon>Bangiophyceae</taxon>
        <taxon>Bangiales</taxon>
        <taxon>Bangiaceae</taxon>
        <taxon>Porphyra</taxon>
    </lineage>
</organism>
<feature type="compositionally biased region" description="Basic and acidic residues" evidence="3">
    <location>
        <begin position="164"/>
        <end position="181"/>
    </location>
</feature>
<evidence type="ECO:0000313" key="6">
    <source>
        <dbReference type="Proteomes" id="UP000218209"/>
    </source>
</evidence>
<feature type="compositionally biased region" description="Polar residues" evidence="3">
    <location>
        <begin position="152"/>
        <end position="161"/>
    </location>
</feature>
<feature type="region of interest" description="Disordered" evidence="3">
    <location>
        <begin position="358"/>
        <end position="386"/>
    </location>
</feature>
<feature type="region of interest" description="Disordered" evidence="3">
    <location>
        <begin position="312"/>
        <end position="344"/>
    </location>
</feature>
<reference evidence="5 6" key="1">
    <citation type="submission" date="2017-03" db="EMBL/GenBank/DDBJ databases">
        <title>WGS assembly of Porphyra umbilicalis.</title>
        <authorList>
            <person name="Brawley S.H."/>
            <person name="Blouin N.A."/>
            <person name="Ficko-Blean E."/>
            <person name="Wheeler G.L."/>
            <person name="Lohr M."/>
            <person name="Goodson H.V."/>
            <person name="Jenkins J.W."/>
            <person name="Blaby-Haas C.E."/>
            <person name="Helliwell K.E."/>
            <person name="Chan C."/>
            <person name="Marriage T."/>
            <person name="Bhattacharya D."/>
            <person name="Klein A.S."/>
            <person name="Badis Y."/>
            <person name="Brodie J."/>
            <person name="Cao Y."/>
            <person name="Collen J."/>
            <person name="Dittami S.M."/>
            <person name="Gachon C.M."/>
            <person name="Green B.R."/>
            <person name="Karpowicz S."/>
            <person name="Kim J.W."/>
            <person name="Kudahl U."/>
            <person name="Lin S."/>
            <person name="Michel G."/>
            <person name="Mittag M."/>
            <person name="Olson B.J."/>
            <person name="Pangilinan J."/>
            <person name="Peng Y."/>
            <person name="Qiu H."/>
            <person name="Shu S."/>
            <person name="Singer J.T."/>
            <person name="Smith A.G."/>
            <person name="Sprecher B.N."/>
            <person name="Wagner V."/>
            <person name="Wang W."/>
            <person name="Wang Z.-Y."/>
            <person name="Yan J."/>
            <person name="Yarish C."/>
            <person name="Zoeuner-Riek S."/>
            <person name="Zhuang Y."/>
            <person name="Zou Y."/>
            <person name="Lindquist E.A."/>
            <person name="Grimwood J."/>
            <person name="Barry K."/>
            <person name="Rokhsar D.S."/>
            <person name="Schmutz J."/>
            <person name="Stiller J.W."/>
            <person name="Grossman A.R."/>
            <person name="Prochnik S.E."/>
        </authorList>
    </citation>
    <scope>NUCLEOTIDE SEQUENCE [LARGE SCALE GENOMIC DNA]</scope>
    <source>
        <strain evidence="5">4086291</strain>
    </source>
</reference>
<evidence type="ECO:0000256" key="3">
    <source>
        <dbReference type="SAM" id="MobiDB-lite"/>
    </source>
</evidence>
<gene>
    <name evidence="5" type="ORF">BU14_0229s0018</name>
</gene>
<dbReference type="Pfam" id="PF04050">
    <property type="entry name" value="Upf2"/>
    <property type="match status" value="1"/>
</dbReference>
<evidence type="ECO:0000259" key="4">
    <source>
        <dbReference type="Pfam" id="PF04050"/>
    </source>
</evidence>
<feature type="region of interest" description="Disordered" evidence="3">
    <location>
        <begin position="399"/>
        <end position="450"/>
    </location>
</feature>
<dbReference type="InterPro" id="IPR039762">
    <property type="entry name" value="Nmd2/UPF2"/>
</dbReference>